<reference evidence="1 2" key="1">
    <citation type="submission" date="2018-04" db="EMBL/GenBank/DDBJ databases">
        <title>Novel Campyloabacter and Helicobacter Species and Strains.</title>
        <authorList>
            <person name="Mannion A.J."/>
            <person name="Shen Z."/>
            <person name="Fox J.G."/>
        </authorList>
    </citation>
    <scope>NUCLEOTIDE SEQUENCE [LARGE SCALE GENOMIC DNA]</scope>
    <source>
        <strain evidence="1 2">MIT 12-6600</strain>
    </source>
</reference>
<organism evidence="1 2">
    <name type="scientific">Helicobacter equorum</name>
    <dbReference type="NCBI Taxonomy" id="361872"/>
    <lineage>
        <taxon>Bacteria</taxon>
        <taxon>Pseudomonadati</taxon>
        <taxon>Campylobacterota</taxon>
        <taxon>Epsilonproteobacteria</taxon>
        <taxon>Campylobacterales</taxon>
        <taxon>Helicobacteraceae</taxon>
        <taxon>Helicobacter</taxon>
    </lineage>
</organism>
<gene>
    <name evidence="1" type="ORF">CQA54_05315</name>
</gene>
<proteinExistence type="predicted"/>
<evidence type="ECO:0000313" key="1">
    <source>
        <dbReference type="EMBL" id="RDU67390.1"/>
    </source>
</evidence>
<dbReference type="Proteomes" id="UP000256514">
    <property type="component" value="Unassembled WGS sequence"/>
</dbReference>
<dbReference type="AlphaFoldDB" id="A0A3D8IQY8"/>
<accession>A0A3D8IQY8</accession>
<name>A0A3D8IQY8_9HELI</name>
<evidence type="ECO:0000313" key="2">
    <source>
        <dbReference type="Proteomes" id="UP000256514"/>
    </source>
</evidence>
<keyword evidence="2" id="KW-1185">Reference proteome</keyword>
<dbReference type="RefSeq" id="WP_115571100.1">
    <property type="nucleotide sequence ID" value="NZ_NXLT01000003.1"/>
</dbReference>
<dbReference type="EMBL" id="NXLT01000003">
    <property type="protein sequence ID" value="RDU67390.1"/>
    <property type="molecule type" value="Genomic_DNA"/>
</dbReference>
<dbReference type="OrthoDB" id="5339222at2"/>
<comment type="caution">
    <text evidence="1">The sequence shown here is derived from an EMBL/GenBank/DDBJ whole genome shotgun (WGS) entry which is preliminary data.</text>
</comment>
<protein>
    <submittedName>
        <fullName evidence="1">Uncharacterized protein</fullName>
    </submittedName>
</protein>
<sequence>MDYKALLESLGISTRLGRCHLHLAYEYIQAQKMPLYEEEFSTLATFSEAPILKWIKTMHSKSALGEENVVIIEILTEMYKKLERLEQILTHKEQEFLPLAHKAKLKFVGHDALCLDEDQSFGDCEGENAIYVRMFVPFFPERTLGIFARVLHPQVAKIEHIHIKNRTYFDTFVAECERGMILDTKSLQQKTE</sequence>